<dbReference type="GO" id="GO:0070929">
    <property type="term" value="P:trans-translation"/>
    <property type="evidence" value="ECO:0007669"/>
    <property type="project" value="UniProtKB-UniRule"/>
</dbReference>
<comment type="function">
    <text evidence="3">Required for rescue of stalled ribosomes mediated by trans-translation. Binds to transfer-messenger RNA (tmRNA), required for stable association of tmRNA with ribosomes. tmRNA and SmpB together mimic tRNA shape, replacing the anticodon stem-loop with SmpB. tmRNA is encoded by the ssrA gene; the 2 termini fold to resemble tRNA(Ala) and it encodes a 'tag peptide', a short internal open reading frame. During trans-translation Ala-aminoacylated tmRNA acts like a tRNA, entering the A-site of stalled ribosomes, displacing the stalled mRNA. The ribosome then switches to translate the ORF on the tmRNA; the nascent peptide is terminated with the 'tag peptide' encoded by the tmRNA and targeted for degradation. The ribosome is freed to recommence translation, which seems to be the essential function of trans-translation.</text>
</comment>
<dbReference type="Proteomes" id="UP000516360">
    <property type="component" value="Chromosome"/>
</dbReference>
<dbReference type="GO" id="GO:0005829">
    <property type="term" value="C:cytosol"/>
    <property type="evidence" value="ECO:0007669"/>
    <property type="project" value="TreeGrafter"/>
</dbReference>
<evidence type="ECO:0000256" key="1">
    <source>
        <dbReference type="ARBA" id="ARBA00022490"/>
    </source>
</evidence>
<dbReference type="SUPFAM" id="SSF74982">
    <property type="entry name" value="Small protein B (SmpB)"/>
    <property type="match status" value="1"/>
</dbReference>
<evidence type="ECO:0000313" key="5">
    <source>
        <dbReference type="Proteomes" id="UP000516360"/>
    </source>
</evidence>
<dbReference type="CDD" id="cd09294">
    <property type="entry name" value="SmpB"/>
    <property type="match status" value="1"/>
</dbReference>
<dbReference type="RefSeq" id="WP_203472489.1">
    <property type="nucleotide sequence ID" value="NZ_AP022873.1"/>
</dbReference>
<dbReference type="GO" id="GO:0003723">
    <property type="term" value="F:RNA binding"/>
    <property type="evidence" value="ECO:0007669"/>
    <property type="project" value="UniProtKB-UniRule"/>
</dbReference>
<sequence length="151" mass="17715">MKHDMKIVCQNRKAYHDYSIEETIEAGIQLLGTEVKSLRDGKANLKDSYVLIKNSEVILLNCHISPYSHGNILNHDPLRTRKLLLHRKEIDRLRGKMQQKGYTLIPLKIYFKGPYAKVEIGLARGKKQYEKREAIKEREAKRDIEKAMKRR</sequence>
<comment type="subcellular location">
    <subcellularLocation>
        <location evidence="3">Cytoplasm</location>
    </subcellularLocation>
    <text evidence="3">The tmRNA-SmpB complex associates with stalled 70S ribosomes.</text>
</comment>
<keyword evidence="2 3" id="KW-0694">RNA-binding</keyword>
<reference evidence="4 5" key="1">
    <citation type="submission" date="2020-03" db="EMBL/GenBank/DDBJ databases">
        <title>Complete genome sequences of two sulfur-disproportionating bacterial strains T55J and Mzg5.</title>
        <authorList>
            <person name="Umezawa K."/>
            <person name="Kojima H."/>
            <person name="Kato Y."/>
            <person name="Fukui M."/>
        </authorList>
    </citation>
    <scope>NUCLEOTIDE SEQUENCE [LARGE SCALE GENOMIC DNA]</scope>
    <source>
        <strain evidence="4 5">T55J</strain>
    </source>
</reference>
<dbReference type="GO" id="GO:0070930">
    <property type="term" value="P:trans-translation-dependent protein tagging"/>
    <property type="evidence" value="ECO:0007669"/>
    <property type="project" value="TreeGrafter"/>
</dbReference>
<dbReference type="PROSITE" id="PS01317">
    <property type="entry name" value="SSRP"/>
    <property type="match status" value="1"/>
</dbReference>
<organism evidence="4 5">
    <name type="scientific">Dissulfurispira thermophila</name>
    <dbReference type="NCBI Taxonomy" id="2715679"/>
    <lineage>
        <taxon>Bacteria</taxon>
        <taxon>Pseudomonadati</taxon>
        <taxon>Nitrospirota</taxon>
        <taxon>Thermodesulfovibrionia</taxon>
        <taxon>Thermodesulfovibrionales</taxon>
        <taxon>Dissulfurispiraceae</taxon>
        <taxon>Dissulfurispira</taxon>
    </lineage>
</organism>
<dbReference type="InterPro" id="IPR020081">
    <property type="entry name" value="SsrA-bd_prot_CS"/>
</dbReference>
<dbReference type="PANTHER" id="PTHR30308">
    <property type="entry name" value="TMRNA-BINDING COMPONENT OF TRANS-TRANSLATION TAGGING COMPLEX"/>
    <property type="match status" value="1"/>
</dbReference>
<accession>A0A7G1H5F9</accession>
<evidence type="ECO:0000256" key="3">
    <source>
        <dbReference type="HAMAP-Rule" id="MF_00023"/>
    </source>
</evidence>
<dbReference type="NCBIfam" id="NF003843">
    <property type="entry name" value="PRK05422.1"/>
    <property type="match status" value="1"/>
</dbReference>
<dbReference type="HAMAP" id="MF_00023">
    <property type="entry name" value="SmpB"/>
    <property type="match status" value="1"/>
</dbReference>
<protein>
    <recommendedName>
        <fullName evidence="3">SsrA-binding protein</fullName>
    </recommendedName>
    <alternativeName>
        <fullName evidence="3">Small protein B</fullName>
    </alternativeName>
</protein>
<dbReference type="InterPro" id="IPR023620">
    <property type="entry name" value="SmpB"/>
</dbReference>
<dbReference type="Pfam" id="PF01668">
    <property type="entry name" value="SmpB"/>
    <property type="match status" value="1"/>
</dbReference>
<name>A0A7G1H5F9_9BACT</name>
<keyword evidence="1 3" id="KW-0963">Cytoplasm</keyword>
<dbReference type="AlphaFoldDB" id="A0A7G1H5F9"/>
<gene>
    <name evidence="3 4" type="primary">smpB</name>
    <name evidence="4" type="ORF">JZK55_22730</name>
</gene>
<dbReference type="PANTHER" id="PTHR30308:SF2">
    <property type="entry name" value="SSRA-BINDING PROTEIN"/>
    <property type="match status" value="1"/>
</dbReference>
<keyword evidence="5" id="KW-1185">Reference proteome</keyword>
<dbReference type="Gene3D" id="2.40.280.10">
    <property type="match status" value="1"/>
</dbReference>
<evidence type="ECO:0000256" key="2">
    <source>
        <dbReference type="ARBA" id="ARBA00022884"/>
    </source>
</evidence>
<dbReference type="InterPro" id="IPR000037">
    <property type="entry name" value="SsrA-bd_prot"/>
</dbReference>
<dbReference type="EMBL" id="AP022873">
    <property type="protein sequence ID" value="BCB97351.1"/>
    <property type="molecule type" value="Genomic_DNA"/>
</dbReference>
<dbReference type="NCBIfam" id="TIGR00086">
    <property type="entry name" value="smpB"/>
    <property type="match status" value="1"/>
</dbReference>
<comment type="similarity">
    <text evidence="3">Belongs to the SmpB family.</text>
</comment>
<evidence type="ECO:0000313" key="4">
    <source>
        <dbReference type="EMBL" id="BCB97351.1"/>
    </source>
</evidence>
<dbReference type="KEGG" id="dtp:JZK55_22730"/>
<proteinExistence type="inferred from homology"/>